<dbReference type="AlphaFoldDB" id="A0A2N9JJZ8"/>
<keyword evidence="3" id="KW-1185">Reference proteome</keyword>
<feature type="region of interest" description="Disordered" evidence="1">
    <location>
        <begin position="1"/>
        <end position="54"/>
    </location>
</feature>
<accession>A0A2N9JJZ8</accession>
<evidence type="ECO:0000313" key="3">
    <source>
        <dbReference type="Proteomes" id="UP000238164"/>
    </source>
</evidence>
<dbReference type="KEGG" id="mgg:MPLG2_3355"/>
<proteinExistence type="predicted"/>
<evidence type="ECO:0000313" key="2">
    <source>
        <dbReference type="EMBL" id="SPD88385.1"/>
    </source>
</evidence>
<gene>
    <name evidence="2" type="ORF">MPLG2_3355</name>
</gene>
<organism evidence="2 3">
    <name type="scientific">Micropruina glycogenica</name>
    <dbReference type="NCBI Taxonomy" id="75385"/>
    <lineage>
        <taxon>Bacteria</taxon>
        <taxon>Bacillati</taxon>
        <taxon>Actinomycetota</taxon>
        <taxon>Actinomycetes</taxon>
        <taxon>Propionibacteriales</taxon>
        <taxon>Nocardioidaceae</taxon>
        <taxon>Micropruina</taxon>
    </lineage>
</organism>
<evidence type="ECO:0000256" key="1">
    <source>
        <dbReference type="SAM" id="MobiDB-lite"/>
    </source>
</evidence>
<protein>
    <submittedName>
        <fullName evidence="2">Uncharacterized protein</fullName>
    </submittedName>
</protein>
<sequence>MLLGGGAERARRGGHPGGQLDDEQAALDRAFAGRRGRRTAATGGPVPQPAGRPQLLIGTAVRAIVVSGLRRARQ</sequence>
<name>A0A2N9JJZ8_9ACTN</name>
<dbReference type="Proteomes" id="UP000238164">
    <property type="component" value="Chromosome 1"/>
</dbReference>
<reference evidence="2 3" key="1">
    <citation type="submission" date="2018-02" db="EMBL/GenBank/DDBJ databases">
        <authorList>
            <person name="Cohen D.B."/>
            <person name="Kent A.D."/>
        </authorList>
    </citation>
    <scope>NUCLEOTIDE SEQUENCE [LARGE SCALE GENOMIC DNA]</scope>
    <source>
        <strain evidence="2">1</strain>
    </source>
</reference>
<dbReference type="EMBL" id="LT985188">
    <property type="protein sequence ID" value="SPD88385.1"/>
    <property type="molecule type" value="Genomic_DNA"/>
</dbReference>